<evidence type="ECO:0000256" key="1">
    <source>
        <dbReference type="ARBA" id="ARBA00004496"/>
    </source>
</evidence>
<evidence type="ECO:0000256" key="7">
    <source>
        <dbReference type="ARBA" id="ARBA00022840"/>
    </source>
</evidence>
<dbReference type="CDD" id="cd18790">
    <property type="entry name" value="SF2_C_UvrB"/>
    <property type="match status" value="1"/>
</dbReference>
<dbReference type="HAMAP" id="MF_00204">
    <property type="entry name" value="UvrB"/>
    <property type="match status" value="1"/>
</dbReference>
<comment type="subunit">
    <text evidence="10 12 13">Forms a heterotetramer with UvrA during the search for lesions. Interacts with UvrC in an incision complex.</text>
</comment>
<evidence type="ECO:0000259" key="15">
    <source>
        <dbReference type="PROSITE" id="PS50151"/>
    </source>
</evidence>
<evidence type="ECO:0000256" key="14">
    <source>
        <dbReference type="SAM" id="Coils"/>
    </source>
</evidence>
<reference evidence="18 19" key="1">
    <citation type="journal article" date="2016" name="Genome Announc.">
        <title>Draft Genome Sequence of Paenibacillus amylolyticus Heshi-A3, Isolated from Fermented Rice Bran in a Japanese Fermented Seafood Dish.</title>
        <authorList>
            <person name="Akuzawa S."/>
            <person name="Nagaoka J."/>
            <person name="Kanekatsu M."/>
            <person name="Kubota E."/>
            <person name="Ohtake R."/>
            <person name="Suzuki T."/>
            <person name="Kanesaki Y."/>
        </authorList>
    </citation>
    <scope>NUCLEOTIDE SEQUENCE [LARGE SCALE GENOMIC DNA]</scope>
    <source>
        <strain evidence="18 19">Heshi-A3</strain>
    </source>
</reference>
<dbReference type="GO" id="GO:0005524">
    <property type="term" value="F:ATP binding"/>
    <property type="evidence" value="ECO:0007669"/>
    <property type="project" value="UniProtKB-UniRule"/>
</dbReference>
<evidence type="ECO:0000259" key="16">
    <source>
        <dbReference type="PROSITE" id="PS51192"/>
    </source>
</evidence>
<evidence type="ECO:0000256" key="6">
    <source>
        <dbReference type="ARBA" id="ARBA00022769"/>
    </source>
</evidence>
<evidence type="ECO:0000256" key="4">
    <source>
        <dbReference type="ARBA" id="ARBA00022741"/>
    </source>
</evidence>
<comment type="subcellular location">
    <subcellularLocation>
        <location evidence="1 12 13">Cytoplasm</location>
    </subcellularLocation>
</comment>
<dbReference type="Pfam" id="PF17757">
    <property type="entry name" value="UvrB_inter"/>
    <property type="match status" value="1"/>
</dbReference>
<dbReference type="InterPro" id="IPR001943">
    <property type="entry name" value="UVR_dom"/>
</dbReference>
<dbReference type="Gene3D" id="4.10.860.10">
    <property type="entry name" value="UVR domain"/>
    <property type="match status" value="1"/>
</dbReference>
<comment type="similarity">
    <text evidence="2 12 13">Belongs to the UvrB family.</text>
</comment>
<dbReference type="Pfam" id="PF12344">
    <property type="entry name" value="UvrB"/>
    <property type="match status" value="1"/>
</dbReference>
<evidence type="ECO:0000256" key="9">
    <source>
        <dbReference type="ARBA" id="ARBA00023204"/>
    </source>
</evidence>
<dbReference type="PROSITE" id="PS51192">
    <property type="entry name" value="HELICASE_ATP_BIND_1"/>
    <property type="match status" value="1"/>
</dbReference>
<dbReference type="CDD" id="cd17916">
    <property type="entry name" value="DEXHc_UvrB"/>
    <property type="match status" value="1"/>
</dbReference>
<gene>
    <name evidence="12" type="primary">uvrB</name>
    <name evidence="18" type="ORF">PAHA3_4792</name>
</gene>
<dbReference type="NCBIfam" id="NF003673">
    <property type="entry name" value="PRK05298.1"/>
    <property type="match status" value="1"/>
</dbReference>
<comment type="function">
    <text evidence="12">The UvrABC repair system catalyzes the recognition and processing of DNA lesions. A damage recognition complex composed of 2 UvrA and 2 UvrB subunits scans DNA for abnormalities. Upon binding of the UvrA(2)B(2) complex to a putative damaged site, the DNA wraps around one UvrB monomer. DNA wrap is dependent on ATP binding by UvrB and probably causes local melting of the DNA helix, facilitating insertion of UvrB beta-hairpin between the DNA strands. Then UvrB probes one DNA strand for the presence of a lesion. If a lesion is found the UvrA subunits dissociate and the UvrB-DNA preincision complex is formed. This complex is subsequently bound by UvrC and the second UvrB is released. If no lesion is found, the DNA wraps around the other UvrB subunit that will check the other stand for damage.</text>
</comment>
<comment type="caution">
    <text evidence="18">The sequence shown here is derived from an EMBL/GenBank/DDBJ whole genome shotgun (WGS) entry which is preliminary data.</text>
</comment>
<feature type="domain" description="UVR" evidence="15">
    <location>
        <begin position="623"/>
        <end position="658"/>
    </location>
</feature>
<dbReference type="GO" id="GO:0003677">
    <property type="term" value="F:DNA binding"/>
    <property type="evidence" value="ECO:0007669"/>
    <property type="project" value="UniProtKB-UniRule"/>
</dbReference>
<organism evidence="18 19">
    <name type="scientific">Paenibacillus amylolyticus</name>
    <dbReference type="NCBI Taxonomy" id="1451"/>
    <lineage>
        <taxon>Bacteria</taxon>
        <taxon>Bacillati</taxon>
        <taxon>Bacillota</taxon>
        <taxon>Bacilli</taxon>
        <taxon>Bacillales</taxon>
        <taxon>Paenibacillaceae</taxon>
        <taxon>Paenibacillus</taxon>
    </lineage>
</organism>
<dbReference type="PROSITE" id="PS50151">
    <property type="entry name" value="UVR"/>
    <property type="match status" value="1"/>
</dbReference>
<dbReference type="PROSITE" id="PS51194">
    <property type="entry name" value="HELICASE_CTER"/>
    <property type="match status" value="1"/>
</dbReference>
<dbReference type="InterPro" id="IPR027417">
    <property type="entry name" value="P-loop_NTPase"/>
</dbReference>
<dbReference type="GO" id="GO:0016887">
    <property type="term" value="F:ATP hydrolysis activity"/>
    <property type="evidence" value="ECO:0007669"/>
    <property type="project" value="InterPro"/>
</dbReference>
<dbReference type="AlphaFoldDB" id="A0A100VRX9"/>
<dbReference type="PANTHER" id="PTHR24029:SF0">
    <property type="entry name" value="UVRABC SYSTEM PROTEIN B"/>
    <property type="match status" value="1"/>
</dbReference>
<evidence type="ECO:0000259" key="17">
    <source>
        <dbReference type="PROSITE" id="PS51194"/>
    </source>
</evidence>
<evidence type="ECO:0000256" key="8">
    <source>
        <dbReference type="ARBA" id="ARBA00022881"/>
    </source>
</evidence>
<keyword evidence="4 12" id="KW-0547">Nucleotide-binding</keyword>
<dbReference type="Pfam" id="PF04851">
    <property type="entry name" value="ResIII"/>
    <property type="match status" value="1"/>
</dbReference>
<feature type="coiled-coil region" evidence="14">
    <location>
        <begin position="258"/>
        <end position="285"/>
    </location>
</feature>
<dbReference type="SUPFAM" id="SSF52540">
    <property type="entry name" value="P-loop containing nucleoside triphosphate hydrolases"/>
    <property type="match status" value="2"/>
</dbReference>
<evidence type="ECO:0000256" key="2">
    <source>
        <dbReference type="ARBA" id="ARBA00008533"/>
    </source>
</evidence>
<keyword evidence="8 12" id="KW-0267">Excision nuclease</keyword>
<name>A0A100VRX9_PAEAM</name>
<feature type="short sequence motif" description="Beta-hairpin" evidence="12">
    <location>
        <begin position="93"/>
        <end position="116"/>
    </location>
</feature>
<dbReference type="GO" id="GO:0005737">
    <property type="term" value="C:cytoplasm"/>
    <property type="evidence" value="ECO:0007669"/>
    <property type="project" value="UniProtKB-SubCell"/>
</dbReference>
<evidence type="ECO:0000256" key="12">
    <source>
        <dbReference type="HAMAP-Rule" id="MF_00204"/>
    </source>
</evidence>
<dbReference type="SMART" id="SM00490">
    <property type="entry name" value="HELICc"/>
    <property type="match status" value="1"/>
</dbReference>
<dbReference type="NCBIfam" id="TIGR00631">
    <property type="entry name" value="uvrb"/>
    <property type="match status" value="1"/>
</dbReference>
<dbReference type="InterPro" id="IPR041471">
    <property type="entry name" value="UvrB_inter"/>
</dbReference>
<dbReference type="InterPro" id="IPR006935">
    <property type="entry name" value="Helicase/UvrB_N"/>
</dbReference>
<keyword evidence="9 12" id="KW-0234">DNA repair</keyword>
<dbReference type="InterPro" id="IPR004807">
    <property type="entry name" value="UvrB"/>
</dbReference>
<dbReference type="GO" id="GO:0009432">
    <property type="term" value="P:SOS response"/>
    <property type="evidence" value="ECO:0007669"/>
    <property type="project" value="UniProtKB-UniRule"/>
</dbReference>
<dbReference type="SUPFAM" id="SSF46600">
    <property type="entry name" value="C-terminal UvrC-binding domain of UvrB"/>
    <property type="match status" value="1"/>
</dbReference>
<dbReference type="InterPro" id="IPR001650">
    <property type="entry name" value="Helicase_C-like"/>
</dbReference>
<keyword evidence="14" id="KW-0175">Coiled coil</keyword>
<dbReference type="InterPro" id="IPR014001">
    <property type="entry name" value="Helicase_ATP-bd"/>
</dbReference>
<proteinExistence type="inferred from homology"/>
<dbReference type="Pfam" id="PF02151">
    <property type="entry name" value="UVR"/>
    <property type="match status" value="1"/>
</dbReference>
<evidence type="ECO:0000313" key="19">
    <source>
        <dbReference type="Proteomes" id="UP000069697"/>
    </source>
</evidence>
<keyword evidence="3 12" id="KW-0963">Cytoplasm</keyword>
<feature type="coiled-coil region" evidence="14">
    <location>
        <begin position="619"/>
        <end position="646"/>
    </location>
</feature>
<comment type="domain">
    <text evidence="12">The beta-hairpin motif is involved in DNA binding.</text>
</comment>
<dbReference type="GO" id="GO:0006289">
    <property type="term" value="P:nucleotide-excision repair"/>
    <property type="evidence" value="ECO:0007669"/>
    <property type="project" value="UniProtKB-UniRule"/>
</dbReference>
<evidence type="ECO:0000256" key="5">
    <source>
        <dbReference type="ARBA" id="ARBA00022763"/>
    </source>
</evidence>
<evidence type="ECO:0000256" key="11">
    <source>
        <dbReference type="ARBA" id="ARBA00029504"/>
    </source>
</evidence>
<dbReference type="PANTHER" id="PTHR24029">
    <property type="entry name" value="UVRABC SYSTEM PROTEIN B"/>
    <property type="match status" value="1"/>
</dbReference>
<dbReference type="InterPro" id="IPR024759">
    <property type="entry name" value="UvrB_YAD/RRR_dom"/>
</dbReference>
<feature type="binding site" evidence="12">
    <location>
        <begin position="40"/>
        <end position="47"/>
    </location>
    <ligand>
        <name>ATP</name>
        <dbReference type="ChEBI" id="CHEBI:30616"/>
    </ligand>
</feature>
<sequence length="658" mass="75164">MSDKTFEIESEFSPQGDQPAAIKELVKGVQEGKRYQTLLGATGTGKTFTIAQTIAQLQRPTLIIAHNKTLAAQLASEFKDFFPNNMVEYFVSYYDYFQPEAYIPSSDTYIEKDSSINEEIDKLRHAATSSLFERRDVIIVASVSCIYGLGSPHSYSSMLLSLRVGMEKPRNQILSRLVEIQYQRNDINFVRGTFRVRGDVVEIFPASKGEHAIRVELFGDEIEKITEIDVLTGELIGEREHIAIFPASHFVTQEETMKVALVNIERELEERLEVLREQGKLLEAQRLEQRTRYDIEMMKEVGFCSGIENYSGPLTFRERGDTPYTLMDYFPDDMLIVVDESHVTLPQIRAMYNGDQARKTVLVDHGFRLPSALDNRPLKFDEFEGKMDQIIYVSATPGPYEIEHTDTMVQQIIRPTGLLDPIIELRPTKGQIDDLIGEINDRIAKDERVLITTLTKKMSEDLTDYLKEIGIKVRYLHSEIKTLERMAILRDLRLGVFHVLIGINLLREGLDLPEVSLVAILDADKEGFLRSERSLIQTIGRAARNSEGRVILYGDKVTDSMDKAIKETERRRAIQIEYNEKHGITPQTIRKKVRDVIEATKVAESKKDYLTGAAEKMSKKDRQALIQRLEVEMKDAAKNLQFERAAELRDALLELRAE</sequence>
<dbReference type="Pfam" id="PF00271">
    <property type="entry name" value="Helicase_C"/>
    <property type="match status" value="1"/>
</dbReference>
<dbReference type="GO" id="GO:0009381">
    <property type="term" value="F:excinuclease ABC activity"/>
    <property type="evidence" value="ECO:0007669"/>
    <property type="project" value="UniProtKB-UniRule"/>
</dbReference>
<reference evidence="19" key="2">
    <citation type="submission" date="2016-01" db="EMBL/GenBank/DDBJ databases">
        <title>Draft Genome Sequence of Paenibacillus amylolyticus Heshi-A3 that Was Isolated from Fermented Rice Bran with Aging Salted Mackerel, Which Was Named Heshiko as Traditional Fermented Seafood in Japan.</title>
        <authorList>
            <person name="Akuzawa S."/>
            <person name="Nakagawa J."/>
            <person name="Kanekatsu T."/>
            <person name="Kubota E."/>
            <person name="Ohtake R."/>
            <person name="Suzuki T."/>
            <person name="Kanesaki Y."/>
        </authorList>
    </citation>
    <scope>NUCLEOTIDE SEQUENCE [LARGE SCALE GENOMIC DNA]</scope>
    <source>
        <strain evidence="19">Heshi-A3</strain>
    </source>
</reference>
<protein>
    <recommendedName>
        <fullName evidence="11 12">UvrABC system protein B</fullName>
        <shortName evidence="12">Protein UvrB</shortName>
    </recommendedName>
    <alternativeName>
        <fullName evidence="12">Excinuclease ABC subunit B</fullName>
    </alternativeName>
</protein>
<evidence type="ECO:0000256" key="13">
    <source>
        <dbReference type="RuleBase" id="RU003587"/>
    </source>
</evidence>
<keyword evidence="12 13" id="KW-0742">SOS response</keyword>
<evidence type="ECO:0000256" key="10">
    <source>
        <dbReference type="ARBA" id="ARBA00026033"/>
    </source>
</evidence>
<dbReference type="Gene3D" id="3.40.50.300">
    <property type="entry name" value="P-loop containing nucleotide triphosphate hydrolases"/>
    <property type="match status" value="3"/>
</dbReference>
<keyword evidence="6 12" id="KW-0228">DNA excision</keyword>
<evidence type="ECO:0000313" key="18">
    <source>
        <dbReference type="EMBL" id="GAS84689.1"/>
    </source>
</evidence>
<dbReference type="EMBL" id="BCNV01000005">
    <property type="protein sequence ID" value="GAS84689.1"/>
    <property type="molecule type" value="Genomic_DNA"/>
</dbReference>
<dbReference type="SMART" id="SM00487">
    <property type="entry name" value="DEXDc"/>
    <property type="match status" value="1"/>
</dbReference>
<keyword evidence="5 12" id="KW-0227">DNA damage</keyword>
<feature type="domain" description="Helicase ATP-binding" evidence="16">
    <location>
        <begin position="27"/>
        <end position="161"/>
    </location>
</feature>
<dbReference type="InterPro" id="IPR036876">
    <property type="entry name" value="UVR_dom_sf"/>
</dbReference>
<dbReference type="Proteomes" id="UP000069697">
    <property type="component" value="Unassembled WGS sequence"/>
</dbReference>
<evidence type="ECO:0000256" key="3">
    <source>
        <dbReference type="ARBA" id="ARBA00022490"/>
    </source>
</evidence>
<feature type="domain" description="Helicase C-terminal" evidence="17">
    <location>
        <begin position="431"/>
        <end position="597"/>
    </location>
</feature>
<keyword evidence="7 12" id="KW-0067">ATP-binding</keyword>
<accession>A0A100VRX9</accession>
<dbReference type="GO" id="GO:0009380">
    <property type="term" value="C:excinuclease repair complex"/>
    <property type="evidence" value="ECO:0007669"/>
    <property type="project" value="InterPro"/>
</dbReference>